<sequence>MLEIFYNGTWGTVCDDSFDDIDAQVACRQLGYKNQKKIFKRKIWLDDVDCSGAEKKLSHCTHAGWGVENCFRGENVKIKCNNATEGVLRNSSGKLEILHNNEWGTVCSSNFNKIEAEVACKQLGYRNGSVLENTIATGASKIWLNILACNGNESKLIDCSHSDWDTDTCSHGHVVGIRCFEGKGRNLGDFLRRRRRLSTEQKSLEAMLFRLYRLVIDLKITVLISCANKEQQPMKHCVMREVISPQKQAKCDVRLNSSRLEIYYNGTWGTVCYYLFDDRDAIVACRQLGYSNGMSLGNKVDAGTGRIWQSYMNCNGIERTLADCSHDTWRYSYCDHHGDVGIECLNGNEGDLRILSPNSVLEVLHNNEWGKVCYDYFDNIDATVACRQLGYRNICYIFIFTFVIHLEEITHCCTVSEFKLVFLPHFSSTLHVPEQSDKEDKKENKKENNKTSDADDETSESETGTYATQISVKINNALICERKSATGCESASATEREGASATGYEDDNRQSQSIIYPVVDPQK</sequence>
<dbReference type="PANTHER" id="PTHR19331:SF487">
    <property type="entry name" value="SOLUBLE SCAVENGER RECEPTOR CYSTEINE-RICH DOMAIN-CONTAINING PROTEIN SSC5D"/>
    <property type="match status" value="1"/>
</dbReference>
<feature type="domain" description="SRCR" evidence="8">
    <location>
        <begin position="76"/>
        <end position="180"/>
    </location>
</feature>
<feature type="domain" description="SRCR" evidence="8">
    <location>
        <begin position="342"/>
        <end position="390"/>
    </location>
</feature>
<feature type="disulfide bond" evidence="6">
    <location>
        <begin position="149"/>
        <end position="159"/>
    </location>
</feature>
<dbReference type="GO" id="GO:0016020">
    <property type="term" value="C:membrane"/>
    <property type="evidence" value="ECO:0007669"/>
    <property type="project" value="InterPro"/>
</dbReference>
<evidence type="ECO:0000313" key="10">
    <source>
        <dbReference type="Proteomes" id="UP000507470"/>
    </source>
</evidence>
<name>A0A6J8E7Q8_MYTCO</name>
<dbReference type="PANTHER" id="PTHR19331">
    <property type="entry name" value="SCAVENGER RECEPTOR DOMAIN-CONTAINING"/>
    <property type="match status" value="1"/>
</dbReference>
<dbReference type="Pfam" id="PF00530">
    <property type="entry name" value="SRCR"/>
    <property type="match status" value="4"/>
</dbReference>
<feature type="disulfide bond" evidence="6">
    <location>
        <begin position="314"/>
        <end position="324"/>
    </location>
</feature>
<dbReference type="EMBL" id="CACVKT020008719">
    <property type="protein sequence ID" value="CAC5416879.1"/>
    <property type="molecule type" value="Genomic_DNA"/>
</dbReference>
<dbReference type="FunFam" id="3.10.250.10:FF:000007">
    <property type="entry name" value="Soluble scavenger receptor cysteine-rich domain-containing protein SSC5D"/>
    <property type="match status" value="1"/>
</dbReference>
<dbReference type="PROSITE" id="PS00420">
    <property type="entry name" value="SRCR_1"/>
    <property type="match status" value="1"/>
</dbReference>
<dbReference type="SMART" id="SM00202">
    <property type="entry name" value="SR"/>
    <property type="match status" value="3"/>
</dbReference>
<dbReference type="SUPFAM" id="SSF56487">
    <property type="entry name" value="SRCR-like"/>
    <property type="match status" value="4"/>
</dbReference>
<dbReference type="InterPro" id="IPR001190">
    <property type="entry name" value="SRCR"/>
</dbReference>
<feature type="domain" description="SRCR" evidence="8">
    <location>
        <begin position="1"/>
        <end position="81"/>
    </location>
</feature>
<keyword evidence="5" id="KW-0325">Glycoprotein</keyword>
<organism evidence="9 10">
    <name type="scientific">Mytilus coruscus</name>
    <name type="common">Sea mussel</name>
    <dbReference type="NCBI Taxonomy" id="42192"/>
    <lineage>
        <taxon>Eukaryota</taxon>
        <taxon>Metazoa</taxon>
        <taxon>Spiralia</taxon>
        <taxon>Lophotrochozoa</taxon>
        <taxon>Mollusca</taxon>
        <taxon>Bivalvia</taxon>
        <taxon>Autobranchia</taxon>
        <taxon>Pteriomorphia</taxon>
        <taxon>Mytilida</taxon>
        <taxon>Mytiloidea</taxon>
        <taxon>Mytilidae</taxon>
        <taxon>Mytilinae</taxon>
        <taxon>Mytilus</taxon>
    </lineage>
</organism>
<comment type="caution">
    <text evidence="6">Lacks conserved residue(s) required for the propagation of feature annotation.</text>
</comment>
<feature type="region of interest" description="Disordered" evidence="7">
    <location>
        <begin position="433"/>
        <end position="466"/>
    </location>
</feature>
<keyword evidence="3 6" id="KW-1015">Disulfide bond</keyword>
<dbReference type="Proteomes" id="UP000507470">
    <property type="component" value="Unassembled WGS sequence"/>
</dbReference>
<feature type="domain" description="SRCR" evidence="8">
    <location>
        <begin position="239"/>
        <end position="345"/>
    </location>
</feature>
<reference evidence="9 10" key="1">
    <citation type="submission" date="2020-06" db="EMBL/GenBank/DDBJ databases">
        <authorList>
            <person name="Li R."/>
            <person name="Bekaert M."/>
        </authorList>
    </citation>
    <scope>NUCLEOTIDE SEQUENCE [LARGE SCALE GENOMIC DNA]</scope>
    <source>
        <strain evidence="10">wild</strain>
    </source>
</reference>
<keyword evidence="2" id="KW-0677">Repeat</keyword>
<evidence type="ECO:0000256" key="1">
    <source>
        <dbReference type="ARBA" id="ARBA00022729"/>
    </source>
</evidence>
<feature type="disulfide bond" evidence="6">
    <location>
        <begin position="50"/>
        <end position="60"/>
    </location>
</feature>
<keyword evidence="4" id="KW-0675">Receptor</keyword>
<dbReference type="Gene3D" id="3.10.250.10">
    <property type="entry name" value="SRCR-like domain"/>
    <property type="match status" value="4"/>
</dbReference>
<feature type="region of interest" description="Disordered" evidence="7">
    <location>
        <begin position="485"/>
        <end position="523"/>
    </location>
</feature>
<dbReference type="FunFam" id="3.10.250.10:FF:000001">
    <property type="entry name" value="Lysyl oxidase 4 isoform X1"/>
    <property type="match status" value="2"/>
</dbReference>
<keyword evidence="1" id="KW-0732">Signal</keyword>
<evidence type="ECO:0000256" key="7">
    <source>
        <dbReference type="SAM" id="MobiDB-lite"/>
    </source>
</evidence>
<evidence type="ECO:0000256" key="4">
    <source>
        <dbReference type="ARBA" id="ARBA00023170"/>
    </source>
</evidence>
<dbReference type="OrthoDB" id="536948at2759"/>
<feature type="compositionally biased region" description="Basic and acidic residues" evidence="7">
    <location>
        <begin position="434"/>
        <end position="453"/>
    </location>
</feature>
<evidence type="ECO:0000313" key="9">
    <source>
        <dbReference type="EMBL" id="CAC5416879.1"/>
    </source>
</evidence>
<gene>
    <name evidence="9" type="ORF">MCOR_49452</name>
</gene>
<proteinExistence type="predicted"/>
<dbReference type="AlphaFoldDB" id="A0A6J8E7Q8"/>
<keyword evidence="10" id="KW-1185">Reference proteome</keyword>
<protein>
    <recommendedName>
        <fullName evidence="8">SRCR domain-containing protein</fullName>
    </recommendedName>
</protein>
<evidence type="ECO:0000256" key="5">
    <source>
        <dbReference type="ARBA" id="ARBA00023180"/>
    </source>
</evidence>
<dbReference type="PRINTS" id="PR00258">
    <property type="entry name" value="SPERACTRCPTR"/>
</dbReference>
<accession>A0A6J8E7Q8</accession>
<evidence type="ECO:0000256" key="3">
    <source>
        <dbReference type="ARBA" id="ARBA00023157"/>
    </source>
</evidence>
<evidence type="ECO:0000256" key="2">
    <source>
        <dbReference type="ARBA" id="ARBA00022737"/>
    </source>
</evidence>
<dbReference type="InterPro" id="IPR036772">
    <property type="entry name" value="SRCR-like_dom_sf"/>
</dbReference>
<dbReference type="PROSITE" id="PS50287">
    <property type="entry name" value="SRCR_2"/>
    <property type="match status" value="4"/>
</dbReference>
<evidence type="ECO:0000256" key="6">
    <source>
        <dbReference type="PROSITE-ProRule" id="PRU00196"/>
    </source>
</evidence>
<evidence type="ECO:0000259" key="8">
    <source>
        <dbReference type="PROSITE" id="PS50287"/>
    </source>
</evidence>